<keyword evidence="3" id="KW-1185">Reference proteome</keyword>
<gene>
    <name evidence="2" type="ORF">MAR_003695</name>
</gene>
<name>A0ABY7G6S2_MYAAR</name>
<evidence type="ECO:0000313" key="2">
    <source>
        <dbReference type="EMBL" id="WAR30127.1"/>
    </source>
</evidence>
<feature type="region of interest" description="Disordered" evidence="1">
    <location>
        <begin position="225"/>
        <end position="288"/>
    </location>
</feature>
<sequence length="385" mass="43292">LQALTLHDSHLNADSCKSLHQPNGQKENVSLTGTSTVLDFKYTHEKEDNPSAYQGSMKHHCPSIVSLGESSETGYCSSIGIESDDISPELKQSISTVTHKVDDHSLKRLTLDPISPESKSDETGKSSKNSRKIKTKIQHPEVANVKPQPFSESQPKMETCTAQMVDQARFDQEISTNEQKEGLQPTEAIPSLEHLARTYDWRKFMMQKSTVANLKSRFKMPALQPTVEEHSNDRLDVSDVLKLDGKSNPRTSVKDTSDPSQKQHISYKISTGNVRTKSSPGKKKTKQQKIISLCDFSGPWQPTMPRRSVQPEISFADAVRSEPAKDQEILIPATYNDDPKYTQSRLDEGQRYSSDGNSRRNDYSHPFHNQYMDPARRKPDGFGPF</sequence>
<organism evidence="2 3">
    <name type="scientific">Mya arenaria</name>
    <name type="common">Soft-shell clam</name>
    <dbReference type="NCBI Taxonomy" id="6604"/>
    <lineage>
        <taxon>Eukaryota</taxon>
        <taxon>Metazoa</taxon>
        <taxon>Spiralia</taxon>
        <taxon>Lophotrochozoa</taxon>
        <taxon>Mollusca</taxon>
        <taxon>Bivalvia</taxon>
        <taxon>Autobranchia</taxon>
        <taxon>Heteroconchia</taxon>
        <taxon>Euheterodonta</taxon>
        <taxon>Imparidentia</taxon>
        <taxon>Neoheterodontei</taxon>
        <taxon>Myida</taxon>
        <taxon>Myoidea</taxon>
        <taxon>Myidae</taxon>
        <taxon>Mya</taxon>
    </lineage>
</organism>
<accession>A0ABY7G6S2</accession>
<evidence type="ECO:0000256" key="1">
    <source>
        <dbReference type="SAM" id="MobiDB-lite"/>
    </source>
</evidence>
<reference evidence="2" key="1">
    <citation type="submission" date="2022-11" db="EMBL/GenBank/DDBJ databases">
        <title>Centuries of genome instability and evolution in soft-shell clam transmissible cancer (bioRxiv).</title>
        <authorList>
            <person name="Hart S.F.M."/>
            <person name="Yonemitsu M.A."/>
            <person name="Giersch R.M."/>
            <person name="Beal B.F."/>
            <person name="Arriagada G."/>
            <person name="Davis B.W."/>
            <person name="Ostrander E.A."/>
            <person name="Goff S.P."/>
            <person name="Metzger M.J."/>
        </authorList>
    </citation>
    <scope>NUCLEOTIDE SEQUENCE</scope>
    <source>
        <strain evidence="2">MELC-2E11</strain>
        <tissue evidence="2">Siphon/mantle</tissue>
    </source>
</reference>
<feature type="compositionally biased region" description="Basic and acidic residues" evidence="1">
    <location>
        <begin position="337"/>
        <end position="350"/>
    </location>
</feature>
<feature type="compositionally biased region" description="Basic and acidic residues" evidence="1">
    <location>
        <begin position="374"/>
        <end position="385"/>
    </location>
</feature>
<dbReference type="Proteomes" id="UP001164746">
    <property type="component" value="Chromosome 16"/>
</dbReference>
<feature type="compositionally biased region" description="Basic and acidic residues" evidence="1">
    <location>
        <begin position="227"/>
        <end position="257"/>
    </location>
</feature>
<protein>
    <submittedName>
        <fullName evidence="2">Uncharacterized protein</fullName>
    </submittedName>
</protein>
<feature type="compositionally biased region" description="Polar residues" evidence="1">
    <location>
        <begin position="258"/>
        <end position="279"/>
    </location>
</feature>
<feature type="non-terminal residue" evidence="2">
    <location>
        <position position="385"/>
    </location>
</feature>
<feature type="compositionally biased region" description="Basic residues" evidence="1">
    <location>
        <begin position="128"/>
        <end position="137"/>
    </location>
</feature>
<evidence type="ECO:0000313" key="3">
    <source>
        <dbReference type="Proteomes" id="UP001164746"/>
    </source>
</evidence>
<proteinExistence type="predicted"/>
<dbReference type="EMBL" id="CP111027">
    <property type="protein sequence ID" value="WAR30127.1"/>
    <property type="molecule type" value="Genomic_DNA"/>
</dbReference>
<feature type="region of interest" description="Disordered" evidence="1">
    <location>
        <begin position="333"/>
        <end position="385"/>
    </location>
</feature>
<feature type="region of interest" description="Disordered" evidence="1">
    <location>
        <begin position="108"/>
        <end position="138"/>
    </location>
</feature>